<keyword evidence="2" id="KW-0677">Repeat</keyword>
<keyword evidence="3" id="KW-0106">Calcium</keyword>
<dbReference type="GO" id="GO:0009651">
    <property type="term" value="P:response to salt stress"/>
    <property type="evidence" value="ECO:0007669"/>
    <property type="project" value="TreeGrafter"/>
</dbReference>
<evidence type="ECO:0000313" key="6">
    <source>
        <dbReference type="EMBL" id="KAK1398647.1"/>
    </source>
</evidence>
<proteinExistence type="predicted"/>
<keyword evidence="5" id="KW-0111">Calcium/phospholipid-binding</keyword>
<organism evidence="6 7">
    <name type="scientific">Heracleum sosnowskyi</name>
    <dbReference type="NCBI Taxonomy" id="360622"/>
    <lineage>
        <taxon>Eukaryota</taxon>
        <taxon>Viridiplantae</taxon>
        <taxon>Streptophyta</taxon>
        <taxon>Embryophyta</taxon>
        <taxon>Tracheophyta</taxon>
        <taxon>Spermatophyta</taxon>
        <taxon>Magnoliopsida</taxon>
        <taxon>eudicotyledons</taxon>
        <taxon>Gunneridae</taxon>
        <taxon>Pentapetalae</taxon>
        <taxon>asterids</taxon>
        <taxon>campanulids</taxon>
        <taxon>Apiales</taxon>
        <taxon>Apiaceae</taxon>
        <taxon>Apioideae</taxon>
        <taxon>apioid superclade</taxon>
        <taxon>Tordylieae</taxon>
        <taxon>Tordyliinae</taxon>
        <taxon>Heracleum</taxon>
    </lineage>
</organism>
<dbReference type="GO" id="GO:0009408">
    <property type="term" value="P:response to heat"/>
    <property type="evidence" value="ECO:0007669"/>
    <property type="project" value="TreeGrafter"/>
</dbReference>
<dbReference type="SMART" id="SM00335">
    <property type="entry name" value="ANX"/>
    <property type="match status" value="1"/>
</dbReference>
<dbReference type="GO" id="GO:0005544">
    <property type="term" value="F:calcium-dependent phospholipid binding"/>
    <property type="evidence" value="ECO:0007669"/>
    <property type="project" value="UniProtKB-KW"/>
</dbReference>
<evidence type="ECO:0000256" key="3">
    <source>
        <dbReference type="ARBA" id="ARBA00022837"/>
    </source>
</evidence>
<dbReference type="SUPFAM" id="SSF47874">
    <property type="entry name" value="Annexin"/>
    <property type="match status" value="1"/>
</dbReference>
<reference evidence="6" key="1">
    <citation type="submission" date="2023-02" db="EMBL/GenBank/DDBJ databases">
        <title>Genome of toxic invasive species Heracleum sosnowskyi carries increased number of genes despite the absence of recent whole-genome duplications.</title>
        <authorList>
            <person name="Schelkunov M."/>
            <person name="Shtratnikova V."/>
            <person name="Makarenko M."/>
            <person name="Klepikova A."/>
            <person name="Omelchenko D."/>
            <person name="Novikova G."/>
            <person name="Obukhova E."/>
            <person name="Bogdanov V."/>
            <person name="Penin A."/>
            <person name="Logacheva M."/>
        </authorList>
    </citation>
    <scope>NUCLEOTIDE SEQUENCE</scope>
    <source>
        <strain evidence="6">Hsosn_3</strain>
        <tissue evidence="6">Leaf</tissue>
    </source>
</reference>
<evidence type="ECO:0000256" key="1">
    <source>
        <dbReference type="ARBA" id="ARBA00022723"/>
    </source>
</evidence>
<keyword evidence="1" id="KW-0479">Metal-binding</keyword>
<evidence type="ECO:0000256" key="2">
    <source>
        <dbReference type="ARBA" id="ARBA00022737"/>
    </source>
</evidence>
<keyword evidence="4" id="KW-0041">Annexin</keyword>
<evidence type="ECO:0000256" key="4">
    <source>
        <dbReference type="ARBA" id="ARBA00023216"/>
    </source>
</evidence>
<accession>A0AAD8J6J2</accession>
<dbReference type="EMBL" id="JAUIZM010000002">
    <property type="protein sequence ID" value="KAK1398647.1"/>
    <property type="molecule type" value="Genomic_DNA"/>
</dbReference>
<dbReference type="Pfam" id="PF00191">
    <property type="entry name" value="Annexin"/>
    <property type="match status" value="1"/>
</dbReference>
<dbReference type="Gene3D" id="1.10.220.10">
    <property type="entry name" value="Annexin"/>
    <property type="match status" value="1"/>
</dbReference>
<dbReference type="FunFam" id="1.10.220.10:FF:000006">
    <property type="entry name" value="Annexin"/>
    <property type="match status" value="1"/>
</dbReference>
<keyword evidence="7" id="KW-1185">Reference proteome</keyword>
<dbReference type="PANTHER" id="PTHR10502">
    <property type="entry name" value="ANNEXIN"/>
    <property type="match status" value="1"/>
</dbReference>
<dbReference type="PANTHER" id="PTHR10502:SF104">
    <property type="entry name" value="ANNEXIN D1"/>
    <property type="match status" value="1"/>
</dbReference>
<sequence length="175" mass="19908">MEEEPSAPAASRRSKRPRVLVYGKSVVDVQSPERDNSFEDFQDTRPKGSEWTRVTGEASRIVKIWALDPPVCDAQLANEATKRWTESNQGLVEIACTRSSQDLLHAKQAYHALYKKSLEEDVAYHTTRDFHKVTISKDDAVILDGEGDKKAIEERCEQVRSKIELSTSDYDKEKH</sequence>
<reference evidence="6" key="2">
    <citation type="submission" date="2023-05" db="EMBL/GenBank/DDBJ databases">
        <authorList>
            <person name="Schelkunov M.I."/>
        </authorList>
    </citation>
    <scope>NUCLEOTIDE SEQUENCE</scope>
    <source>
        <strain evidence="6">Hsosn_3</strain>
        <tissue evidence="6">Leaf</tissue>
    </source>
</reference>
<comment type="caution">
    <text evidence="6">The sequence shown here is derived from an EMBL/GenBank/DDBJ whole genome shotgun (WGS) entry which is preliminary data.</text>
</comment>
<dbReference type="GO" id="GO:0009409">
    <property type="term" value="P:response to cold"/>
    <property type="evidence" value="ECO:0007669"/>
    <property type="project" value="TreeGrafter"/>
</dbReference>
<dbReference type="GO" id="GO:0009414">
    <property type="term" value="P:response to water deprivation"/>
    <property type="evidence" value="ECO:0007669"/>
    <property type="project" value="TreeGrafter"/>
</dbReference>
<gene>
    <name evidence="6" type="ORF">POM88_008510</name>
</gene>
<evidence type="ECO:0000313" key="7">
    <source>
        <dbReference type="Proteomes" id="UP001237642"/>
    </source>
</evidence>
<dbReference type="InterPro" id="IPR018502">
    <property type="entry name" value="Annexin_repeat"/>
</dbReference>
<protein>
    <submittedName>
        <fullName evidence="6">Uncharacterized protein</fullName>
    </submittedName>
</protein>
<dbReference type="GO" id="GO:0005737">
    <property type="term" value="C:cytoplasm"/>
    <property type="evidence" value="ECO:0007669"/>
    <property type="project" value="TreeGrafter"/>
</dbReference>
<dbReference type="PROSITE" id="PS51897">
    <property type="entry name" value="ANNEXIN_2"/>
    <property type="match status" value="1"/>
</dbReference>
<dbReference type="GO" id="GO:0005509">
    <property type="term" value="F:calcium ion binding"/>
    <property type="evidence" value="ECO:0007669"/>
    <property type="project" value="InterPro"/>
</dbReference>
<dbReference type="InterPro" id="IPR037104">
    <property type="entry name" value="Annexin_sf"/>
</dbReference>
<evidence type="ECO:0000256" key="5">
    <source>
        <dbReference type="ARBA" id="ARBA00023302"/>
    </source>
</evidence>
<dbReference type="GO" id="GO:0001786">
    <property type="term" value="F:phosphatidylserine binding"/>
    <property type="evidence" value="ECO:0007669"/>
    <property type="project" value="TreeGrafter"/>
</dbReference>
<dbReference type="Proteomes" id="UP001237642">
    <property type="component" value="Unassembled WGS sequence"/>
</dbReference>
<dbReference type="AlphaFoldDB" id="A0AAD8J6J2"/>
<dbReference type="GO" id="GO:0005886">
    <property type="term" value="C:plasma membrane"/>
    <property type="evidence" value="ECO:0007669"/>
    <property type="project" value="TreeGrafter"/>
</dbReference>
<name>A0AAD8J6J2_9APIA</name>